<protein>
    <recommendedName>
        <fullName evidence="2">3beta-hydroxysteroid 3-dehydrogenase</fullName>
        <ecNumber evidence="2">1.1.1.270</ecNumber>
    </recommendedName>
</protein>
<dbReference type="GO" id="GO:0000253">
    <property type="term" value="F:3-beta-hydroxysteroid 3-dehydrogenase (NADP+) activity"/>
    <property type="evidence" value="ECO:0007669"/>
    <property type="project" value="UniProtKB-EC"/>
</dbReference>
<evidence type="ECO:0000313" key="3">
    <source>
        <dbReference type="EMBL" id="KAK0616092.1"/>
    </source>
</evidence>
<dbReference type="GO" id="GO:0005741">
    <property type="term" value="C:mitochondrial outer membrane"/>
    <property type="evidence" value="ECO:0007669"/>
    <property type="project" value="TreeGrafter"/>
</dbReference>
<evidence type="ECO:0000256" key="2">
    <source>
        <dbReference type="ARBA" id="ARBA00023621"/>
    </source>
</evidence>
<gene>
    <name evidence="3" type="ORF">B0T17DRAFT_496732</name>
</gene>
<dbReference type="SUPFAM" id="SSF51735">
    <property type="entry name" value="NAD(P)-binding Rossmann-fold domains"/>
    <property type="match status" value="1"/>
</dbReference>
<dbReference type="Gene3D" id="3.40.50.720">
    <property type="entry name" value="NAD(P)-binding Rossmann-like Domain"/>
    <property type="match status" value="1"/>
</dbReference>
<keyword evidence="4" id="KW-1185">Reference proteome</keyword>
<dbReference type="GO" id="GO:0005811">
    <property type="term" value="C:lipid droplet"/>
    <property type="evidence" value="ECO:0007669"/>
    <property type="project" value="TreeGrafter"/>
</dbReference>
<organism evidence="3 4">
    <name type="scientific">Bombardia bombarda</name>
    <dbReference type="NCBI Taxonomy" id="252184"/>
    <lineage>
        <taxon>Eukaryota</taxon>
        <taxon>Fungi</taxon>
        <taxon>Dikarya</taxon>
        <taxon>Ascomycota</taxon>
        <taxon>Pezizomycotina</taxon>
        <taxon>Sordariomycetes</taxon>
        <taxon>Sordariomycetidae</taxon>
        <taxon>Sordariales</taxon>
        <taxon>Lasiosphaeriaceae</taxon>
        <taxon>Bombardia</taxon>
    </lineage>
</organism>
<sequence>MATPKGTIIVTGANGGLGSAIVARIASTPEFAAYHGIYTFRDASSPPPALESALQQNGPSKTISHSHEKLPLDLTNLAKVREAAATINARVAAGEIPPIRALVLNAAVQEFVTQDKTDDGFDIAFMVNYLSQWLFTLLLLQSLDKETGRVVVIGSLAHDPSAKQNARMFPDEKWTPILHDSTDPIAKGTWSTTADDPSWNGGFRRYAASKLSAIMMIGELQRRLDTDPILNNISILGIDPGSMPTGLTRNGPWFIRVLVGQIIFPALAGLRTWLAPNGPLRTTYKSAGDVLAAAFESSPVLGERPKGLYLNGSELGDTSLESKSVEKREMLWKDSVRYAQLGEGETVLVNWQ</sequence>
<name>A0AA39WIN5_9PEZI</name>
<dbReference type="EMBL" id="JAULSR010000006">
    <property type="protein sequence ID" value="KAK0616092.1"/>
    <property type="molecule type" value="Genomic_DNA"/>
</dbReference>
<reference evidence="3" key="1">
    <citation type="submission" date="2023-06" db="EMBL/GenBank/DDBJ databases">
        <title>Genome-scale phylogeny and comparative genomics of the fungal order Sordariales.</title>
        <authorList>
            <consortium name="Lawrence Berkeley National Laboratory"/>
            <person name="Hensen N."/>
            <person name="Bonometti L."/>
            <person name="Westerberg I."/>
            <person name="Brannstrom I.O."/>
            <person name="Guillou S."/>
            <person name="Cros-Aarteil S."/>
            <person name="Calhoun S."/>
            <person name="Haridas S."/>
            <person name="Kuo A."/>
            <person name="Mondo S."/>
            <person name="Pangilinan J."/>
            <person name="Riley R."/>
            <person name="LaButti K."/>
            <person name="Andreopoulos B."/>
            <person name="Lipzen A."/>
            <person name="Chen C."/>
            <person name="Yanf M."/>
            <person name="Daum C."/>
            <person name="Ng V."/>
            <person name="Clum A."/>
            <person name="Steindorff A."/>
            <person name="Ohm R."/>
            <person name="Martin F."/>
            <person name="Silar P."/>
            <person name="Natvig D."/>
            <person name="Lalanne C."/>
            <person name="Gautier V."/>
            <person name="Ament-velasquez S.L."/>
            <person name="Kruys A."/>
            <person name="Hutchinson M.I."/>
            <person name="Powell A.J."/>
            <person name="Barry K."/>
            <person name="Miller A.N."/>
            <person name="Grigoriev I.V."/>
            <person name="Debuchy R."/>
            <person name="Gladieux P."/>
            <person name="Thoren M.H."/>
            <person name="Johannesson H."/>
        </authorList>
    </citation>
    <scope>NUCLEOTIDE SEQUENCE</scope>
    <source>
        <strain evidence="3">SMH3391-2</strain>
    </source>
</reference>
<accession>A0AA39WIN5</accession>
<dbReference type="PANTHER" id="PTHR43647:SF4">
    <property type="entry name" value="KETOREDUCTASE (KR) DOMAIN-CONTAINING PROTEIN"/>
    <property type="match status" value="1"/>
</dbReference>
<dbReference type="PRINTS" id="PR00081">
    <property type="entry name" value="GDHRDH"/>
</dbReference>
<dbReference type="InterPro" id="IPR051593">
    <property type="entry name" value="Ergosterol_Biosynth_ERG27"/>
</dbReference>
<dbReference type="InterPro" id="IPR036291">
    <property type="entry name" value="NAD(P)-bd_dom_sf"/>
</dbReference>
<evidence type="ECO:0000256" key="1">
    <source>
        <dbReference type="ARBA" id="ARBA00023589"/>
    </source>
</evidence>
<dbReference type="Pfam" id="PF00106">
    <property type="entry name" value="adh_short"/>
    <property type="match status" value="1"/>
</dbReference>
<dbReference type="GO" id="GO:0005789">
    <property type="term" value="C:endoplasmic reticulum membrane"/>
    <property type="evidence" value="ECO:0007669"/>
    <property type="project" value="TreeGrafter"/>
</dbReference>
<comment type="pathway">
    <text evidence="1">Steroid biosynthesis; zymosterol biosynthesis; zymosterol from lanosterol: step 5/6.</text>
</comment>
<proteinExistence type="predicted"/>
<evidence type="ECO:0000313" key="4">
    <source>
        <dbReference type="Proteomes" id="UP001174934"/>
    </source>
</evidence>
<dbReference type="InterPro" id="IPR002347">
    <property type="entry name" value="SDR_fam"/>
</dbReference>
<dbReference type="PANTHER" id="PTHR43647">
    <property type="entry name" value="DEHYDROGENASE"/>
    <property type="match status" value="1"/>
</dbReference>
<dbReference type="Proteomes" id="UP001174934">
    <property type="component" value="Unassembled WGS sequence"/>
</dbReference>
<comment type="caution">
    <text evidence="3">The sequence shown here is derived from an EMBL/GenBank/DDBJ whole genome shotgun (WGS) entry which is preliminary data.</text>
</comment>
<dbReference type="AlphaFoldDB" id="A0AA39WIN5"/>
<dbReference type="EC" id="1.1.1.270" evidence="2"/>